<dbReference type="Gene3D" id="3.30.70.660">
    <property type="entry name" value="Pseudouridine synthase I, catalytic domain, C-terminal subdomain"/>
    <property type="match status" value="1"/>
</dbReference>
<comment type="subcellular location">
    <subcellularLocation>
        <location evidence="1">Membrane</location>
        <topology evidence="1">Single-pass membrane protein</topology>
    </subcellularLocation>
</comment>
<dbReference type="InterPro" id="IPR001611">
    <property type="entry name" value="Leu-rich_rpt"/>
</dbReference>
<evidence type="ECO:0000256" key="13">
    <source>
        <dbReference type="SAM" id="Phobius"/>
    </source>
</evidence>
<dbReference type="Proteomes" id="UP001341281">
    <property type="component" value="Chromosome 06"/>
</dbReference>
<dbReference type="GO" id="GO:0001522">
    <property type="term" value="P:pseudouridine synthesis"/>
    <property type="evidence" value="ECO:0007669"/>
    <property type="project" value="InterPro"/>
</dbReference>
<evidence type="ECO:0000256" key="8">
    <source>
        <dbReference type="ARBA" id="ARBA00023136"/>
    </source>
</evidence>
<keyword evidence="10" id="KW-0325">Glycoprotein</keyword>
<keyword evidence="2" id="KW-0597">Phosphoprotein</keyword>
<evidence type="ECO:0000256" key="12">
    <source>
        <dbReference type="SAM" id="MobiDB-lite"/>
    </source>
</evidence>
<dbReference type="Pfam" id="PF08263">
    <property type="entry name" value="LRRNT_2"/>
    <property type="match status" value="1"/>
</dbReference>
<dbReference type="Gene3D" id="3.30.200.20">
    <property type="entry name" value="Phosphorylase Kinase, domain 1"/>
    <property type="match status" value="1"/>
</dbReference>
<evidence type="ECO:0000256" key="4">
    <source>
        <dbReference type="ARBA" id="ARBA00022692"/>
    </source>
</evidence>
<dbReference type="Pfam" id="PF07714">
    <property type="entry name" value="PK_Tyr_Ser-Thr"/>
    <property type="match status" value="1"/>
</dbReference>
<dbReference type="PANTHER" id="PTHR48007:SF64">
    <property type="entry name" value="POLLEN RECEPTOR-LIKE KINASE 1"/>
    <property type="match status" value="1"/>
</dbReference>
<dbReference type="InterPro" id="IPR000719">
    <property type="entry name" value="Prot_kinase_dom"/>
</dbReference>
<evidence type="ECO:0000256" key="1">
    <source>
        <dbReference type="ARBA" id="ARBA00004167"/>
    </source>
</evidence>
<evidence type="ECO:0000256" key="10">
    <source>
        <dbReference type="ARBA" id="ARBA00023180"/>
    </source>
</evidence>
<dbReference type="InterPro" id="IPR046959">
    <property type="entry name" value="PRK1-6/SRF4-like"/>
</dbReference>
<dbReference type="SUPFAM" id="SSF55120">
    <property type="entry name" value="Pseudouridine synthase"/>
    <property type="match status" value="1"/>
</dbReference>
<evidence type="ECO:0000313" key="16">
    <source>
        <dbReference type="Proteomes" id="UP001341281"/>
    </source>
</evidence>
<dbReference type="FunFam" id="3.30.70.660:FF:000019">
    <property type="entry name" value="tRNA pseudouridine synthase"/>
    <property type="match status" value="1"/>
</dbReference>
<keyword evidence="11" id="KW-0413">Isomerase</keyword>
<dbReference type="InterPro" id="IPR011009">
    <property type="entry name" value="Kinase-like_dom_sf"/>
</dbReference>
<dbReference type="Pfam" id="PF01416">
    <property type="entry name" value="PseudoU_synth_1"/>
    <property type="match status" value="1"/>
</dbReference>
<dbReference type="SUPFAM" id="SSF52058">
    <property type="entry name" value="L domain-like"/>
    <property type="match status" value="1"/>
</dbReference>
<dbReference type="InterPro" id="IPR020103">
    <property type="entry name" value="PsdUridine_synth_cat_dom_sf"/>
</dbReference>
<dbReference type="InterPro" id="IPR032675">
    <property type="entry name" value="LRR_dom_sf"/>
</dbReference>
<dbReference type="Gene3D" id="1.10.510.10">
    <property type="entry name" value="Transferase(Phosphotransferase) domain 1"/>
    <property type="match status" value="1"/>
</dbReference>
<organism evidence="15 16">
    <name type="scientific">Paspalum notatum var. saurae</name>
    <dbReference type="NCBI Taxonomy" id="547442"/>
    <lineage>
        <taxon>Eukaryota</taxon>
        <taxon>Viridiplantae</taxon>
        <taxon>Streptophyta</taxon>
        <taxon>Embryophyta</taxon>
        <taxon>Tracheophyta</taxon>
        <taxon>Spermatophyta</taxon>
        <taxon>Magnoliopsida</taxon>
        <taxon>Liliopsida</taxon>
        <taxon>Poales</taxon>
        <taxon>Poaceae</taxon>
        <taxon>PACMAD clade</taxon>
        <taxon>Panicoideae</taxon>
        <taxon>Andropogonodae</taxon>
        <taxon>Paspaleae</taxon>
        <taxon>Paspalinae</taxon>
        <taxon>Paspalum</taxon>
    </lineage>
</organism>
<dbReference type="Gene3D" id="3.30.70.580">
    <property type="entry name" value="Pseudouridine synthase I, catalytic domain, N-terminal subdomain"/>
    <property type="match status" value="1"/>
</dbReference>
<evidence type="ECO:0000259" key="14">
    <source>
        <dbReference type="PROSITE" id="PS50011"/>
    </source>
</evidence>
<keyword evidence="3" id="KW-0433">Leucine-rich repeat</keyword>
<dbReference type="GO" id="GO:0016020">
    <property type="term" value="C:membrane"/>
    <property type="evidence" value="ECO:0007669"/>
    <property type="project" value="UniProtKB-SubCell"/>
</dbReference>
<keyword evidence="6" id="KW-0677">Repeat</keyword>
<feature type="transmembrane region" description="Helical" evidence="13">
    <location>
        <begin position="794"/>
        <end position="818"/>
    </location>
</feature>
<dbReference type="InterPro" id="IPR013210">
    <property type="entry name" value="LRR_N_plant-typ"/>
</dbReference>
<keyword evidence="9" id="KW-0675">Receptor</keyword>
<dbReference type="GO" id="GO:0004672">
    <property type="term" value="F:protein kinase activity"/>
    <property type="evidence" value="ECO:0007669"/>
    <property type="project" value="InterPro"/>
</dbReference>
<keyword evidence="7 13" id="KW-1133">Transmembrane helix</keyword>
<keyword evidence="8 13" id="KW-0472">Membrane</keyword>
<evidence type="ECO:0000256" key="7">
    <source>
        <dbReference type="ARBA" id="ARBA00022989"/>
    </source>
</evidence>
<dbReference type="AlphaFoldDB" id="A0AAQ3WZ87"/>
<evidence type="ECO:0000256" key="6">
    <source>
        <dbReference type="ARBA" id="ARBA00022737"/>
    </source>
</evidence>
<dbReference type="FunFam" id="3.80.10.10:FF:000041">
    <property type="entry name" value="LRR receptor-like serine/threonine-protein kinase ERECTA"/>
    <property type="match status" value="1"/>
</dbReference>
<evidence type="ECO:0000256" key="9">
    <source>
        <dbReference type="ARBA" id="ARBA00023170"/>
    </source>
</evidence>
<keyword evidence="4 13" id="KW-0812">Transmembrane</keyword>
<dbReference type="InterPro" id="IPR001245">
    <property type="entry name" value="Ser-Thr/Tyr_kinase_cat_dom"/>
</dbReference>
<sequence length="1212" mass="130867">MEVERCALTVANSTYMLAKFRPLMATAAKARAPPAVAASTAVEQDEHVHYTHTDMCNHLRWTAKESYEYMYARPWSRVIDFYAELVRAGSGAAGLAKLFGVDEKDYTTDTAGGNYIAPLEKQMANIASKGRGGRWERVSFKIVLSYHGGSFDGWQKQPGLNTVQGLVEKHLGQFVDERKAKQLESRSLPIEGCAVVAGRTDKGVTALQQVCSFYTWRKDVKPGDIKDAINEAAPDKLKPLHVTEVAREFHPNFAAKWRRYMYIFPLDEDAKLILGEEQSSNLLENSEHNIKPQSFDVAKVDKILRKLAGKTLSYKMFARDTQASRSVGPPTECFMFHSRAAVAKLNSVNEDCKEGMRVMCIELVANRFLRKMVRVLVATAIREAAAGAGDDALLNLMEATDRRATAPPAPPEGLCLVDVGYEDFHKQRKNTRCTIEQLRTRLLQVAEKILNPFARAPILTRRPPRVRPPPSLAASRHARAAHLLRTPPPPPALARRRTRSHTPVSLSVPRRRPMVAAAGRLLLAAAALVVAAASVLRAGAQQPPPADDAAALLAFKATLRAAGGAPPAQLGNWQAPGPCTGAVKSPWQGVRCHVLTNRVQLLQLEGLGLQGAAPDLAALAPLPGLRSLSFSKNNLTGAFPDLAALPALRFLFMVQSGLAGEIPDGAFAKLKGLQQLDLSGNGFSGPIPSSITTSAKLTVVNLSNNNFSGPIPEGIRRFGAASFQGECGAAPPMACMLLNLILLPSCIKHWHRYTLHAGPTAQFGKGNKYLCGPPLVGVPCPPPPPSSSSGGLKVLIIIAIVVVAIGAFLAVAGIFTAVQARRNEPRYAGGGNETLGGGGGADAAKVKIISTPAVKIEQLQDQNGGVVTTPAAGKRGGRRDEHGKLVLIQEGRARFELEDLLRASAEVLGSGNFGASYKATLLDGPSLVVKRFREMNAVGREDFAEHMRRLGRLVHPNLLPLVAYLYKKEEKLLVTDYMPNGSLAHVLHGGTRSSLPPLDWPKRLKIIKGVARGLAYLYEELPMLTVPHGHLKSSNVLLDAAYEPVLSDYALAPVVTPQHAAQVMVAYRSPESAAPGGRPGRKSDVWSLGILILEVLTGRFPANYLRQGRAGSDLAGWVHSVVREEWTGEVFDTDMRGTRSGEGEMVKLLKVGLGCCEPDVDRRWDLAEAIARIDELRDREPNDDSSTASSFVSDGEPGAAPRHGDQPSSQSA</sequence>
<gene>
    <name evidence="15" type="ORF">U9M48_026697</name>
</gene>
<protein>
    <recommendedName>
        <fullName evidence="14">Protein kinase domain-containing protein</fullName>
    </recommendedName>
</protein>
<dbReference type="PANTHER" id="PTHR48007">
    <property type="entry name" value="LEUCINE-RICH REPEAT RECEPTOR-LIKE PROTEIN KINASE PXC1"/>
    <property type="match status" value="1"/>
</dbReference>
<dbReference type="Gene3D" id="3.80.10.10">
    <property type="entry name" value="Ribonuclease Inhibitor"/>
    <property type="match status" value="1"/>
</dbReference>
<keyword evidence="16" id="KW-1185">Reference proteome</keyword>
<proteinExistence type="predicted"/>
<evidence type="ECO:0000256" key="5">
    <source>
        <dbReference type="ARBA" id="ARBA00022729"/>
    </source>
</evidence>
<dbReference type="SUPFAM" id="SSF56112">
    <property type="entry name" value="Protein kinase-like (PK-like)"/>
    <property type="match status" value="1"/>
</dbReference>
<evidence type="ECO:0000313" key="15">
    <source>
        <dbReference type="EMBL" id="WVZ79071.1"/>
    </source>
</evidence>
<name>A0AAQ3WZ87_PASNO</name>
<dbReference type="EMBL" id="CP144750">
    <property type="protein sequence ID" value="WVZ79071.1"/>
    <property type="molecule type" value="Genomic_DNA"/>
</dbReference>
<evidence type="ECO:0000256" key="11">
    <source>
        <dbReference type="ARBA" id="ARBA00023235"/>
    </source>
</evidence>
<evidence type="ECO:0000256" key="2">
    <source>
        <dbReference type="ARBA" id="ARBA00022553"/>
    </source>
</evidence>
<reference evidence="15 16" key="1">
    <citation type="submission" date="2024-02" db="EMBL/GenBank/DDBJ databases">
        <title>High-quality chromosome-scale genome assembly of Pensacola bahiagrass (Paspalum notatum Flugge var. saurae).</title>
        <authorList>
            <person name="Vega J.M."/>
            <person name="Podio M."/>
            <person name="Orjuela J."/>
            <person name="Siena L.A."/>
            <person name="Pessino S.C."/>
            <person name="Combes M.C."/>
            <person name="Mariac C."/>
            <person name="Albertini E."/>
            <person name="Pupilli F."/>
            <person name="Ortiz J.P.A."/>
            <person name="Leblanc O."/>
        </authorList>
    </citation>
    <scope>NUCLEOTIDE SEQUENCE [LARGE SCALE GENOMIC DNA]</scope>
    <source>
        <strain evidence="15">R1</strain>
        <tissue evidence="15">Leaf</tissue>
    </source>
</reference>
<dbReference type="FunFam" id="3.30.70.580:FF:000027">
    <property type="entry name" value="tRNA pseudouridine synthase"/>
    <property type="match status" value="1"/>
</dbReference>
<dbReference type="InterPro" id="IPR020097">
    <property type="entry name" value="PsdUridine_synth_TruA_a/b_dom"/>
</dbReference>
<dbReference type="InterPro" id="IPR020095">
    <property type="entry name" value="PsdUridine_synth_TruA_C"/>
</dbReference>
<feature type="domain" description="Protein kinase" evidence="14">
    <location>
        <begin position="902"/>
        <end position="1177"/>
    </location>
</feature>
<keyword evidence="5" id="KW-0732">Signal</keyword>
<accession>A0AAQ3WZ87</accession>
<dbReference type="GO" id="GO:0009982">
    <property type="term" value="F:pseudouridine synthase activity"/>
    <property type="evidence" value="ECO:0007669"/>
    <property type="project" value="InterPro"/>
</dbReference>
<feature type="region of interest" description="Disordered" evidence="12">
    <location>
        <begin position="1175"/>
        <end position="1212"/>
    </location>
</feature>
<dbReference type="FunFam" id="1.10.510.10:FF:000480">
    <property type="entry name" value="Pollen receptor-like kinase 1"/>
    <property type="match status" value="1"/>
</dbReference>
<dbReference type="PROSITE" id="PS50011">
    <property type="entry name" value="PROTEIN_KINASE_DOM"/>
    <property type="match status" value="1"/>
</dbReference>
<dbReference type="InterPro" id="IPR020094">
    <property type="entry name" value="TruA/RsuA/RluB/E/F_N"/>
</dbReference>
<feature type="region of interest" description="Disordered" evidence="12">
    <location>
        <begin position="479"/>
        <end position="506"/>
    </location>
</feature>
<dbReference type="GO" id="GO:0003723">
    <property type="term" value="F:RNA binding"/>
    <property type="evidence" value="ECO:0007669"/>
    <property type="project" value="InterPro"/>
</dbReference>
<evidence type="ECO:0000256" key="3">
    <source>
        <dbReference type="ARBA" id="ARBA00022614"/>
    </source>
</evidence>
<dbReference type="GO" id="GO:0005524">
    <property type="term" value="F:ATP binding"/>
    <property type="evidence" value="ECO:0007669"/>
    <property type="project" value="InterPro"/>
</dbReference>
<dbReference type="Pfam" id="PF00560">
    <property type="entry name" value="LRR_1"/>
    <property type="match status" value="2"/>
</dbReference>